<gene>
    <name evidence="1" type="ORF">GGD69_002046</name>
</gene>
<dbReference type="AlphaFoldDB" id="A0AAW3URC5"/>
<name>A0AAW3URC5_9BURK</name>
<comment type="caution">
    <text evidence="1">The sequence shown here is derived from an EMBL/GenBank/DDBJ whole genome shotgun (WGS) entry which is preliminary data.</text>
</comment>
<proteinExistence type="predicted"/>
<evidence type="ECO:0000313" key="2">
    <source>
        <dbReference type="Proteomes" id="UP000518681"/>
    </source>
</evidence>
<dbReference type="EMBL" id="JACIIK010000003">
    <property type="protein sequence ID" value="MBB6201197.1"/>
    <property type="molecule type" value="Genomic_DNA"/>
</dbReference>
<organism evidence="1 2">
    <name type="scientific">Paraburkholderia fungorum</name>
    <dbReference type="NCBI Taxonomy" id="134537"/>
    <lineage>
        <taxon>Bacteria</taxon>
        <taxon>Pseudomonadati</taxon>
        <taxon>Pseudomonadota</taxon>
        <taxon>Betaproteobacteria</taxon>
        <taxon>Burkholderiales</taxon>
        <taxon>Burkholderiaceae</taxon>
        <taxon>Paraburkholderia</taxon>
    </lineage>
</organism>
<dbReference type="RefSeq" id="WP_183804483.1">
    <property type="nucleotide sequence ID" value="NZ_JACIII010000030.1"/>
</dbReference>
<protein>
    <submittedName>
        <fullName evidence="1">Uncharacterized protein</fullName>
    </submittedName>
</protein>
<sequence length="80" mass="8249">MMDKAGARVVKGGGETDKFDGACNDVRQTTGARCAAVVLIDGDAGSGYSVVGLLNAQALLPDVKEQIALTSRGQLFKKPP</sequence>
<reference evidence="1 2" key="1">
    <citation type="submission" date="2020-08" db="EMBL/GenBank/DDBJ databases">
        <title>Genomic Encyclopedia of Type Strains, Phase IV (KMG-V): Genome sequencing to study the core and pangenomes of soil and plant-associated prokaryotes.</title>
        <authorList>
            <person name="Whitman W."/>
        </authorList>
    </citation>
    <scope>NUCLEOTIDE SEQUENCE [LARGE SCALE GENOMIC DNA]</scope>
    <source>
        <strain evidence="1 2">SEMIA 4013</strain>
    </source>
</reference>
<dbReference type="Proteomes" id="UP000518681">
    <property type="component" value="Unassembled WGS sequence"/>
</dbReference>
<accession>A0AAW3URC5</accession>
<evidence type="ECO:0000313" key="1">
    <source>
        <dbReference type="EMBL" id="MBB6201197.1"/>
    </source>
</evidence>